<keyword evidence="3" id="KW-1185">Reference proteome</keyword>
<proteinExistence type="predicted"/>
<organism evidence="2 3">
    <name type="scientific">Lachnospira hominis</name>
    <name type="common">ex Liu et al. 2021</name>
    <dbReference type="NCBI Taxonomy" id="2763051"/>
    <lineage>
        <taxon>Bacteria</taxon>
        <taxon>Bacillati</taxon>
        <taxon>Bacillota</taxon>
        <taxon>Clostridia</taxon>
        <taxon>Lachnospirales</taxon>
        <taxon>Lachnospiraceae</taxon>
        <taxon>Lachnospira</taxon>
    </lineage>
</organism>
<reference evidence="2 3" key="1">
    <citation type="submission" date="2020-08" db="EMBL/GenBank/DDBJ databases">
        <title>Genome public.</title>
        <authorList>
            <person name="Liu C."/>
            <person name="Sun Q."/>
        </authorList>
    </citation>
    <scope>NUCLEOTIDE SEQUENCE [LARGE SCALE GENOMIC DNA]</scope>
    <source>
        <strain evidence="2 3">NSJ-43</strain>
    </source>
</reference>
<gene>
    <name evidence="2" type="ORF">H8S01_02975</name>
</gene>
<name>A0ABR7FXP2_9FIRM</name>
<dbReference type="RefSeq" id="WP_186836127.1">
    <property type="nucleotide sequence ID" value="NZ_JACOPD010000002.1"/>
</dbReference>
<feature type="region of interest" description="Disordered" evidence="1">
    <location>
        <begin position="330"/>
        <end position="360"/>
    </location>
</feature>
<dbReference type="EMBL" id="JACOPD010000002">
    <property type="protein sequence ID" value="MBC5679924.1"/>
    <property type="molecule type" value="Genomic_DNA"/>
</dbReference>
<accession>A0ABR7FXP2</accession>
<dbReference type="Proteomes" id="UP000628463">
    <property type="component" value="Unassembled WGS sequence"/>
</dbReference>
<evidence type="ECO:0000313" key="3">
    <source>
        <dbReference type="Proteomes" id="UP000628463"/>
    </source>
</evidence>
<comment type="caution">
    <text evidence="2">The sequence shown here is derived from an EMBL/GenBank/DDBJ whole genome shotgun (WGS) entry which is preliminary data.</text>
</comment>
<evidence type="ECO:0008006" key="4">
    <source>
        <dbReference type="Google" id="ProtNLM"/>
    </source>
</evidence>
<protein>
    <recommendedName>
        <fullName evidence="4">PD-(D/E)XK nuclease family transposase</fullName>
    </recommendedName>
</protein>
<evidence type="ECO:0000313" key="2">
    <source>
        <dbReference type="EMBL" id="MBC5679924.1"/>
    </source>
</evidence>
<evidence type="ECO:0000256" key="1">
    <source>
        <dbReference type="SAM" id="MobiDB-lite"/>
    </source>
</evidence>
<sequence length="383" mass="45050">MALQSLRDNSSSRLMYEYLMSDEEWYEHFVGFLAGKKTLPLLYDPFFKMIFNPIEERTRLSELVSCILGQHVTVIEVFPNANSAFLNSFVIMDMVVRLDDGSITNIEIQKVPYDFPAARITCYSADLVLRQFRMLQGMTKKNENDEYMEKLSKKRSYANMKKVHTIIFFEKSSKSLKSHIDKRLYFHVGRIKFNTNIKMKLLQEYHLISLDTFKKYRYSDIIEGRIDSVDFDCDDSQYEIGLTEKMRTDRLKYLSLFCAETPDEINRLVSFFPDLYAIRQKINEYLTRPEEVLNMFSEALRILDNNTAELMADRYKAELEVANKKAERWKAEAEKRSTEAEARRAEAEQGRAEAEQGRAQAEARIKELEAQLKELELQYEKLK</sequence>